<gene>
    <name evidence="1" type="ORF">LMG6000_03452</name>
</gene>
<reference evidence="1 2" key="1">
    <citation type="submission" date="2020-04" db="EMBL/GenBank/DDBJ databases">
        <authorList>
            <person name="De Canck E."/>
        </authorList>
    </citation>
    <scope>NUCLEOTIDE SEQUENCE [LARGE SCALE GENOMIC DNA]</scope>
    <source>
        <strain evidence="1 2">LMG 6000</strain>
    </source>
</reference>
<dbReference type="Proteomes" id="UP000494183">
    <property type="component" value="Unassembled WGS sequence"/>
</dbReference>
<organism evidence="1 2">
    <name type="scientific">Achromobacter insolitus</name>
    <dbReference type="NCBI Taxonomy" id="217204"/>
    <lineage>
        <taxon>Bacteria</taxon>
        <taxon>Pseudomonadati</taxon>
        <taxon>Pseudomonadota</taxon>
        <taxon>Betaproteobacteria</taxon>
        <taxon>Burkholderiales</taxon>
        <taxon>Alcaligenaceae</taxon>
        <taxon>Achromobacter</taxon>
    </lineage>
</organism>
<keyword evidence="2" id="KW-1185">Reference proteome</keyword>
<dbReference type="AlphaFoldDB" id="A0A6S7FBH7"/>
<evidence type="ECO:0000313" key="2">
    <source>
        <dbReference type="Proteomes" id="UP000494183"/>
    </source>
</evidence>
<evidence type="ECO:0000313" key="1">
    <source>
        <dbReference type="EMBL" id="CAB3933862.1"/>
    </source>
</evidence>
<dbReference type="EMBL" id="CADILH010000005">
    <property type="protein sequence ID" value="CAB3933862.1"/>
    <property type="molecule type" value="Genomic_DNA"/>
</dbReference>
<sequence length="108" mass="12068">MGMTTKKRIQVASGSQLPQRRAQQFGLLWQGGIIEVQVDHVRSDGLLIHAQAGRQCYFPHKGPSAGLPYGQPHRLEFGVDTGCRNQRYFFLAGQLTVRGQAGAWRQFT</sequence>
<proteinExistence type="predicted"/>
<protein>
    <submittedName>
        <fullName evidence="1">Uncharacterized protein</fullName>
    </submittedName>
</protein>
<accession>A0A6S7FBH7</accession>
<name>A0A6S7FBH7_9BURK</name>